<organism evidence="1 2">
    <name type="scientific">Kribbella steppae</name>
    <dbReference type="NCBI Taxonomy" id="2512223"/>
    <lineage>
        <taxon>Bacteria</taxon>
        <taxon>Bacillati</taxon>
        <taxon>Actinomycetota</taxon>
        <taxon>Actinomycetes</taxon>
        <taxon>Propionibacteriales</taxon>
        <taxon>Kribbellaceae</taxon>
        <taxon>Kribbella</taxon>
    </lineage>
</organism>
<gene>
    <name evidence="1" type="ORF">EV652_104537</name>
</gene>
<dbReference type="RefSeq" id="WP_132209663.1">
    <property type="nucleotide sequence ID" value="NZ_SLWN01000004.1"/>
</dbReference>
<dbReference type="Pfam" id="PF11731">
    <property type="entry name" value="Cdd1"/>
    <property type="match status" value="1"/>
</dbReference>
<comment type="caution">
    <text evidence="1">The sequence shown here is derived from an EMBL/GenBank/DDBJ whole genome shotgun (WGS) entry which is preliminary data.</text>
</comment>
<dbReference type="EMBL" id="SLWN01000004">
    <property type="protein sequence ID" value="TCO32931.1"/>
    <property type="molecule type" value="Genomic_DNA"/>
</dbReference>
<evidence type="ECO:0000313" key="2">
    <source>
        <dbReference type="Proteomes" id="UP000294508"/>
    </source>
</evidence>
<reference evidence="1 2" key="1">
    <citation type="journal article" date="2015" name="Stand. Genomic Sci.">
        <title>Genomic Encyclopedia of Bacterial and Archaeal Type Strains, Phase III: the genomes of soil and plant-associated and newly described type strains.</title>
        <authorList>
            <person name="Whitman W.B."/>
            <person name="Woyke T."/>
            <person name="Klenk H.P."/>
            <person name="Zhou Y."/>
            <person name="Lilburn T.G."/>
            <person name="Beck B.J."/>
            <person name="De Vos P."/>
            <person name="Vandamme P."/>
            <person name="Eisen J.A."/>
            <person name="Garrity G."/>
            <person name="Hugenholtz P."/>
            <person name="Kyrpides N.C."/>
        </authorList>
    </citation>
    <scope>NUCLEOTIDE SEQUENCE [LARGE SCALE GENOMIC DNA]</scope>
    <source>
        <strain evidence="1 2">VKM Ac-2572</strain>
    </source>
</reference>
<keyword evidence="2" id="KW-1185">Reference proteome</keyword>
<sequence length="99" mass="11180">MARPQTTSNLTDLMNVGTSVAAYFERAGITRVDQLAGQDPIEIYDTRCRIDARRHDPCLLDTIMSAVDQANGNPARPWWTYTPDRKRLLQHNHTPVANS</sequence>
<dbReference type="AlphaFoldDB" id="A0A4R2HNX9"/>
<dbReference type="OrthoDB" id="7173324at2"/>
<dbReference type="InterPro" id="IPR021725">
    <property type="entry name" value="Cdd1"/>
</dbReference>
<proteinExistence type="predicted"/>
<accession>A0A4R2HNX9</accession>
<evidence type="ECO:0000313" key="1">
    <source>
        <dbReference type="EMBL" id="TCO32931.1"/>
    </source>
</evidence>
<dbReference type="Proteomes" id="UP000294508">
    <property type="component" value="Unassembled WGS sequence"/>
</dbReference>
<protein>
    <submittedName>
        <fullName evidence="1">Pathogenicity locus Cdd1 protein</fullName>
    </submittedName>
</protein>
<name>A0A4R2HNX9_9ACTN</name>